<proteinExistence type="predicted"/>
<evidence type="ECO:0000256" key="1">
    <source>
        <dbReference type="SAM" id="MobiDB-lite"/>
    </source>
</evidence>
<feature type="compositionally biased region" description="Low complexity" evidence="1">
    <location>
        <begin position="179"/>
        <end position="191"/>
    </location>
</feature>
<protein>
    <recommendedName>
        <fullName evidence="4">Myb/SANT-like domain-containing protein</fullName>
    </recommendedName>
</protein>
<evidence type="ECO:0000313" key="2">
    <source>
        <dbReference type="EMBL" id="GJT89327.1"/>
    </source>
</evidence>
<evidence type="ECO:0000313" key="3">
    <source>
        <dbReference type="Proteomes" id="UP001151760"/>
    </source>
</evidence>
<sequence length="417" mass="48301">MVKKNKEKEPQAKRTQARNLWIQGEELLLAESFIQISEDPKTGSDQNNDTFWYKILDVFNEETKKNNYPSRTKNMLTGKWTLMNRYVQKFNSLVQETLVMSGENDEDWMTMVEILFKTHTGSEFKHKSAWLFLKDKHKWKNLESTLARRNRLRVTNKEPEHFGEDVLPWPPGAHRIAKSQRSSNSTASSGSNPVMFQEMMKQQYELDRKAKIEIWELMKDLQCLKEGIICQGKVDSEAKKAAKSHDPLALLGHSNASSSQSHANSSYSPQLYYVTHPSLVVDYEDEYQGELQGDSQEDKLTTTMMLLARAITQKFSTPTNNRLRTSSNTRIKHVFHELSQIRERQMFSVITAMKKATIRDCQKPRVRDAKYFREQMLLAMKDEAGSNLNNEENDFMLDTSYGEEIMEELPAAVMLMA</sequence>
<dbReference type="Proteomes" id="UP001151760">
    <property type="component" value="Unassembled WGS sequence"/>
</dbReference>
<evidence type="ECO:0008006" key="4">
    <source>
        <dbReference type="Google" id="ProtNLM"/>
    </source>
</evidence>
<feature type="region of interest" description="Disordered" evidence="1">
    <location>
        <begin position="163"/>
        <end position="192"/>
    </location>
</feature>
<comment type="caution">
    <text evidence="2">The sequence shown here is derived from an EMBL/GenBank/DDBJ whole genome shotgun (WGS) entry which is preliminary data.</text>
</comment>
<dbReference type="PANTHER" id="PTHR45023:SF4">
    <property type="entry name" value="GLYCINE-RICH PROTEIN-RELATED"/>
    <property type="match status" value="1"/>
</dbReference>
<dbReference type="PANTHER" id="PTHR45023">
    <property type="match status" value="1"/>
</dbReference>
<name>A0ABQ5HN64_9ASTR</name>
<dbReference type="EMBL" id="BQNB010019813">
    <property type="protein sequence ID" value="GJT89327.1"/>
    <property type="molecule type" value="Genomic_DNA"/>
</dbReference>
<keyword evidence="3" id="KW-1185">Reference proteome</keyword>
<organism evidence="2 3">
    <name type="scientific">Tanacetum coccineum</name>
    <dbReference type="NCBI Taxonomy" id="301880"/>
    <lineage>
        <taxon>Eukaryota</taxon>
        <taxon>Viridiplantae</taxon>
        <taxon>Streptophyta</taxon>
        <taxon>Embryophyta</taxon>
        <taxon>Tracheophyta</taxon>
        <taxon>Spermatophyta</taxon>
        <taxon>Magnoliopsida</taxon>
        <taxon>eudicotyledons</taxon>
        <taxon>Gunneridae</taxon>
        <taxon>Pentapetalae</taxon>
        <taxon>asterids</taxon>
        <taxon>campanulids</taxon>
        <taxon>Asterales</taxon>
        <taxon>Asteraceae</taxon>
        <taxon>Asteroideae</taxon>
        <taxon>Anthemideae</taxon>
        <taxon>Anthemidinae</taxon>
        <taxon>Tanacetum</taxon>
    </lineage>
</organism>
<accession>A0ABQ5HN64</accession>
<reference evidence="2" key="2">
    <citation type="submission" date="2022-01" db="EMBL/GenBank/DDBJ databases">
        <authorList>
            <person name="Yamashiro T."/>
            <person name="Shiraishi A."/>
            <person name="Satake H."/>
            <person name="Nakayama K."/>
        </authorList>
    </citation>
    <scope>NUCLEOTIDE SEQUENCE</scope>
</reference>
<gene>
    <name evidence="2" type="ORF">Tco_1071044</name>
</gene>
<reference evidence="2" key="1">
    <citation type="journal article" date="2022" name="Int. J. Mol. Sci.">
        <title>Draft Genome of Tanacetum Coccineum: Genomic Comparison of Closely Related Tanacetum-Family Plants.</title>
        <authorList>
            <person name="Yamashiro T."/>
            <person name="Shiraishi A."/>
            <person name="Nakayama K."/>
            <person name="Satake H."/>
        </authorList>
    </citation>
    <scope>NUCLEOTIDE SEQUENCE</scope>
</reference>